<dbReference type="PANTHER" id="PTHR10566:SF113">
    <property type="entry name" value="PROTEIN ACTIVITY OF BC1 COMPLEX KINASE 7, CHLOROPLASTIC"/>
    <property type="match status" value="1"/>
</dbReference>
<dbReference type="CDD" id="cd05121">
    <property type="entry name" value="ABC1_ADCK3-like"/>
    <property type="match status" value="1"/>
</dbReference>
<feature type="transmembrane region" description="Helical" evidence="2">
    <location>
        <begin position="37"/>
        <end position="55"/>
    </location>
</feature>
<evidence type="ECO:0000259" key="3">
    <source>
        <dbReference type="Pfam" id="PF03109"/>
    </source>
</evidence>
<gene>
    <name evidence="4" type="ORF">K7862_07145</name>
</gene>
<evidence type="ECO:0000313" key="4">
    <source>
        <dbReference type="EMBL" id="MBY8877417.1"/>
    </source>
</evidence>
<keyword evidence="4" id="KW-0418">Kinase</keyword>
<dbReference type="InterPro" id="IPR004147">
    <property type="entry name" value="ABC1_dom"/>
</dbReference>
<feature type="transmembrane region" description="Helical" evidence="2">
    <location>
        <begin position="617"/>
        <end position="641"/>
    </location>
</feature>
<dbReference type="PANTHER" id="PTHR10566">
    <property type="entry name" value="CHAPERONE-ACTIVITY OF BC1 COMPLEX CABC1 -RELATED"/>
    <property type="match status" value="1"/>
</dbReference>
<feature type="transmembrane region" description="Helical" evidence="2">
    <location>
        <begin position="62"/>
        <end position="82"/>
    </location>
</feature>
<dbReference type="SUPFAM" id="SSF56112">
    <property type="entry name" value="Protein kinase-like (PK-like)"/>
    <property type="match status" value="1"/>
</dbReference>
<dbReference type="InterPro" id="IPR011009">
    <property type="entry name" value="Kinase-like_dom_sf"/>
</dbReference>
<sequence>MKAAEFVSASLVLVLFVTAFAVGARRLLGVRTGALRTLFTGFVGIGGLAVFSLVMQRPEQRGVLTGVQVGSSLLVAMGFLALSEVVVPSGSARPTVWLRSLRSRVVRSRRYSHISSIVIRHGLRPYLHGRDRRSPGYGSRGDRLARPLRLALEEAGATFVKLGQMLSTRDDLLPPAFVAELSRLQSQVTPAPWPEVAAVLHEAYGRPVAEVFAHFDEVPLAAASVAQVHLARLQCGEPVVVKVQRPGIRQVVERDLDIICRLAGTLEERTHWAASLGMADLAEGFARSMHEELDFRVEAKNLATIGNAWARRPKDPFVRLPSVHEPLSGERVLVLERLPGRPLCSAGALLEDPGLDRAELARGLLANMLRQIMADGTFHADPHQGNVLLLDDGTVGLVDFGSVGRVDSRLRAALLRLIALVRLGNATALCDALLEVVDRPEDLDEQALERAVGRFMALHFAPGSTPDSQVFVALFRMVAAHGLKIPPEIAAVFRALATLEGTLTRISPGFDMVAESQDLVAEQLVGGGAAAARATLGAELAGAVSVLRRLPRRLDRITGALEQGRLFVGVRMFADPRDRQYVRSLVHDVLLTLLGATTGVMGTVLLNVGRGPMVTPAISFCAFLGYHLLLVSAVLILRVLFSVSRPRRQ</sequence>
<protein>
    <submittedName>
        <fullName evidence="4">AarF/ABC1/UbiB kinase family protein</fullName>
    </submittedName>
</protein>
<keyword evidence="4" id="KW-0808">Transferase</keyword>
<accession>A0ABS7Q2Q4</accession>
<proteinExistence type="inferred from homology"/>
<evidence type="ECO:0000313" key="5">
    <source>
        <dbReference type="Proteomes" id="UP000778578"/>
    </source>
</evidence>
<dbReference type="EMBL" id="JAINZZ010000006">
    <property type="protein sequence ID" value="MBY8877417.1"/>
    <property type="molecule type" value="Genomic_DNA"/>
</dbReference>
<dbReference type="RefSeq" id="WP_222961585.1">
    <property type="nucleotide sequence ID" value="NZ_JAINZZ010000006.1"/>
</dbReference>
<comment type="similarity">
    <text evidence="1">Belongs to the protein kinase superfamily. ADCK protein kinase family.</text>
</comment>
<reference evidence="4 5" key="1">
    <citation type="submission" date="2021-08" db="EMBL/GenBank/DDBJ databases">
        <title>WGS of actinomycetes from Thailand.</title>
        <authorList>
            <person name="Thawai C."/>
        </authorList>
    </citation>
    <scope>NUCLEOTIDE SEQUENCE [LARGE SCALE GENOMIC DNA]</scope>
    <source>
        <strain evidence="4 5">PLK6-54</strain>
    </source>
</reference>
<evidence type="ECO:0000256" key="1">
    <source>
        <dbReference type="ARBA" id="ARBA00009670"/>
    </source>
</evidence>
<feature type="domain" description="ABC1 atypical kinase-like" evidence="3">
    <location>
        <begin position="183"/>
        <end position="426"/>
    </location>
</feature>
<dbReference type="Pfam" id="PF03109">
    <property type="entry name" value="ABC1"/>
    <property type="match status" value="1"/>
</dbReference>
<dbReference type="InterPro" id="IPR050154">
    <property type="entry name" value="UbiB_kinase"/>
</dbReference>
<feature type="transmembrane region" description="Helical" evidence="2">
    <location>
        <begin position="585"/>
        <end position="605"/>
    </location>
</feature>
<name>A0ABS7Q2Q4_9ACTN</name>
<organism evidence="4 5">
    <name type="scientific">Actinacidiphila acidipaludis</name>
    <dbReference type="NCBI Taxonomy" id="2873382"/>
    <lineage>
        <taxon>Bacteria</taxon>
        <taxon>Bacillati</taxon>
        <taxon>Actinomycetota</taxon>
        <taxon>Actinomycetes</taxon>
        <taxon>Kitasatosporales</taxon>
        <taxon>Streptomycetaceae</taxon>
        <taxon>Actinacidiphila</taxon>
    </lineage>
</organism>
<keyword evidence="2" id="KW-1133">Transmembrane helix</keyword>
<dbReference type="GO" id="GO:0016301">
    <property type="term" value="F:kinase activity"/>
    <property type="evidence" value="ECO:0007669"/>
    <property type="project" value="UniProtKB-KW"/>
</dbReference>
<dbReference type="Proteomes" id="UP000778578">
    <property type="component" value="Unassembled WGS sequence"/>
</dbReference>
<evidence type="ECO:0000256" key="2">
    <source>
        <dbReference type="SAM" id="Phobius"/>
    </source>
</evidence>
<keyword evidence="2" id="KW-0812">Transmembrane</keyword>
<comment type="caution">
    <text evidence="4">The sequence shown here is derived from an EMBL/GenBank/DDBJ whole genome shotgun (WGS) entry which is preliminary data.</text>
</comment>
<keyword evidence="5" id="KW-1185">Reference proteome</keyword>
<keyword evidence="2" id="KW-0472">Membrane</keyword>